<feature type="domain" description="Peptidase S8/S53" evidence="5">
    <location>
        <begin position="301"/>
        <end position="455"/>
    </location>
</feature>
<gene>
    <name evidence="6" type="ORF">PVT71_07205</name>
</gene>
<dbReference type="SUPFAM" id="SSF52743">
    <property type="entry name" value="Subtilisin-like"/>
    <property type="match status" value="1"/>
</dbReference>
<dbReference type="PRINTS" id="PR00723">
    <property type="entry name" value="SUBTILISIN"/>
</dbReference>
<sequence length="492" mass="51784">MARITPPESTRGSGRYDGYHALWHLFTLGLIDSVATFDSDAWGEAEDRVTAGGRRTRVALIDVSVTPGHPNLDGAIAWDLAVDFFSSRLGTFPEPNGSRFKDLLAAAKPIGDARAKALFTELTAHLAKEDVAARDAAVTAQRVFPATSAAFSGHGTAMAGLIGARPVPPEMVQLVGTTVTPLPNDEDLQVDSPLAGHGLPYIGIDPTCEIVPISTSFDPDPEQFLAAMLYAHIIDADLIVLARDFPDPWRSPLTGALGKGGTVDPAELALLRETHPVTVSPEEETLWDSLHDLVPAMSMTRPILCASGNGGDTTMLYPGLLASDRNGIILVGAHTSLGTRAGYSNIGTDALPITLYAPSGDSERLDSEIVRLDQTSPDFHANTHAPGTLEESEPFSALDVISTDVPGAAGYNGSPFPEILPAENTLPDYRSYYCRFSGTSAATAIASGVLALAMSTGKVPRGDGVGAKKKLRGSAAPTNDAAAEPKLNWARI</sequence>
<reference evidence="6" key="1">
    <citation type="submission" date="2023-02" db="EMBL/GenBank/DDBJ databases">
        <title>Description and genomic characterization of Salipiger bruguierae sp. nov., isolated from the sediment of mangrove plant Bruguiera sexangula.</title>
        <authorList>
            <person name="Long M."/>
        </authorList>
    </citation>
    <scope>NUCLEOTIDE SEQUENCE</scope>
    <source>
        <strain evidence="6">H15</strain>
    </source>
</reference>
<proteinExistence type="predicted"/>
<accession>A0AAU8ACM7</accession>
<keyword evidence="2" id="KW-0378">Hydrolase</keyword>
<evidence type="ECO:0000256" key="1">
    <source>
        <dbReference type="ARBA" id="ARBA00022670"/>
    </source>
</evidence>
<evidence type="ECO:0000259" key="5">
    <source>
        <dbReference type="Pfam" id="PF00082"/>
    </source>
</evidence>
<keyword evidence="1" id="KW-0645">Protease</keyword>
<organism evidence="6">
    <name type="scientific">Alloyangia sp. H15</name>
    <dbReference type="NCBI Taxonomy" id="3029062"/>
    <lineage>
        <taxon>Bacteria</taxon>
        <taxon>Pseudomonadati</taxon>
        <taxon>Pseudomonadota</taxon>
        <taxon>Alphaproteobacteria</taxon>
        <taxon>Rhodobacterales</taxon>
        <taxon>Roseobacteraceae</taxon>
        <taxon>Alloyangia</taxon>
    </lineage>
</organism>
<protein>
    <submittedName>
        <fullName evidence="6">S8 family serine peptidase</fullName>
    </submittedName>
</protein>
<evidence type="ECO:0000256" key="3">
    <source>
        <dbReference type="ARBA" id="ARBA00022825"/>
    </source>
</evidence>
<dbReference type="AlphaFoldDB" id="A0AAU8ACM7"/>
<name>A0AAU8ACM7_9RHOB</name>
<evidence type="ECO:0000256" key="4">
    <source>
        <dbReference type="SAM" id="MobiDB-lite"/>
    </source>
</evidence>
<evidence type="ECO:0000256" key="2">
    <source>
        <dbReference type="ARBA" id="ARBA00022801"/>
    </source>
</evidence>
<dbReference type="InterPro" id="IPR036852">
    <property type="entry name" value="Peptidase_S8/S53_dom_sf"/>
</dbReference>
<dbReference type="GO" id="GO:0004252">
    <property type="term" value="F:serine-type endopeptidase activity"/>
    <property type="evidence" value="ECO:0007669"/>
    <property type="project" value="InterPro"/>
</dbReference>
<dbReference type="GO" id="GO:0006508">
    <property type="term" value="P:proteolysis"/>
    <property type="evidence" value="ECO:0007669"/>
    <property type="project" value="UniProtKB-KW"/>
</dbReference>
<feature type="region of interest" description="Disordered" evidence="4">
    <location>
        <begin position="462"/>
        <end position="484"/>
    </location>
</feature>
<keyword evidence="3" id="KW-0720">Serine protease</keyword>
<dbReference type="Gene3D" id="3.40.50.200">
    <property type="entry name" value="Peptidase S8/S53 domain"/>
    <property type="match status" value="1"/>
</dbReference>
<dbReference type="EMBL" id="CP123384">
    <property type="protein sequence ID" value="XCC92284.1"/>
    <property type="molecule type" value="Genomic_DNA"/>
</dbReference>
<dbReference type="InterPro" id="IPR015500">
    <property type="entry name" value="Peptidase_S8_subtilisin-rel"/>
</dbReference>
<dbReference type="RefSeq" id="WP_353471125.1">
    <property type="nucleotide sequence ID" value="NZ_CP123384.1"/>
</dbReference>
<evidence type="ECO:0000313" key="6">
    <source>
        <dbReference type="EMBL" id="XCC92284.1"/>
    </source>
</evidence>
<dbReference type="Pfam" id="PF00082">
    <property type="entry name" value="Peptidase_S8"/>
    <property type="match status" value="1"/>
</dbReference>
<dbReference type="InterPro" id="IPR000209">
    <property type="entry name" value="Peptidase_S8/S53_dom"/>
</dbReference>